<dbReference type="PANTHER" id="PTHR12203:SF35">
    <property type="entry name" value="PROTEIN O-GLUCOSYLTRANSFERASE 1"/>
    <property type="match status" value="1"/>
</dbReference>
<dbReference type="Pfam" id="PF05686">
    <property type="entry name" value="Glyco_transf_90"/>
    <property type="match status" value="1"/>
</dbReference>
<keyword evidence="2" id="KW-0808">Transferase</keyword>
<gene>
    <name evidence="4" type="ORF">HXX76_013882</name>
</gene>
<reference evidence="4" key="1">
    <citation type="journal article" date="2020" name="bioRxiv">
        <title>Comparative genomics of Chlamydomonas.</title>
        <authorList>
            <person name="Craig R.J."/>
            <person name="Hasan A.R."/>
            <person name="Ness R.W."/>
            <person name="Keightley P.D."/>
        </authorList>
    </citation>
    <scope>NUCLEOTIDE SEQUENCE</scope>
    <source>
        <strain evidence="4">SAG 7.73</strain>
    </source>
</reference>
<dbReference type="PANTHER" id="PTHR12203">
    <property type="entry name" value="KDEL LYS-ASP-GLU-LEU CONTAINING - RELATED"/>
    <property type="match status" value="1"/>
</dbReference>
<evidence type="ECO:0000313" key="5">
    <source>
        <dbReference type="Proteomes" id="UP000650467"/>
    </source>
</evidence>
<comment type="similarity">
    <text evidence="1">Belongs to the glycosyltransferase 90 family.</text>
</comment>
<comment type="caution">
    <text evidence="4">The sequence shown here is derived from an EMBL/GenBank/DDBJ whole genome shotgun (WGS) entry which is preliminary data.</text>
</comment>
<evidence type="ECO:0000256" key="2">
    <source>
        <dbReference type="ARBA" id="ARBA00022679"/>
    </source>
</evidence>
<dbReference type="OrthoDB" id="541052at2759"/>
<organism evidence="4 5">
    <name type="scientific">Chlamydomonas incerta</name>
    <dbReference type="NCBI Taxonomy" id="51695"/>
    <lineage>
        <taxon>Eukaryota</taxon>
        <taxon>Viridiplantae</taxon>
        <taxon>Chlorophyta</taxon>
        <taxon>core chlorophytes</taxon>
        <taxon>Chlorophyceae</taxon>
        <taxon>CS clade</taxon>
        <taxon>Chlamydomonadales</taxon>
        <taxon>Chlamydomonadaceae</taxon>
        <taxon>Chlamydomonas</taxon>
    </lineage>
</organism>
<dbReference type="InterPro" id="IPR006598">
    <property type="entry name" value="CAP10"/>
</dbReference>
<proteinExistence type="inferred from homology"/>
<dbReference type="InterPro" id="IPR051091">
    <property type="entry name" value="O-Glucosyltr/Glycosyltrsf_90"/>
</dbReference>
<accession>A0A835SSW8</accession>
<dbReference type="AlphaFoldDB" id="A0A835SSW8"/>
<evidence type="ECO:0000313" key="4">
    <source>
        <dbReference type="EMBL" id="KAG2425301.1"/>
    </source>
</evidence>
<dbReference type="EMBL" id="JAEHOC010000057">
    <property type="protein sequence ID" value="KAG2425301.1"/>
    <property type="molecule type" value="Genomic_DNA"/>
</dbReference>
<sequence length="417" mass="48022">MIRNISLVCDKHVQHLCNFRIVRVMIKDGEVYLNSVHPEYKLGPTQFAGFLAELYEASKVFRLPDVEFAYNGDDDANWAFDWRDRGKLQTNFHGGPFPLVAWSKSERSSAILIPDSGAFRCMHDGFDNFLQRMADIQAVAWSTRKQVAFGRWTKFCPLYMLLGQPRLPSGEPYKCPRAWLPAVSNEFPEMLDAGFVHGGDDPPPEGDPRYKEPIPISHQVKYRYLVSTDGVATSRKMEVYFLFGSLVIKSASDRLGYFYDALRPDQHFVTCLNSSARDIIDVVRWARSHDAEARRIAETAQRFASEHLHRSARLCQIRTVIEELGKRMRYTPDCSRRELCIPLGHFVSFLSRHGRVRGVCDWQELIDRYPPSNATVQTFTTSSEYAIANLISNKQFWPRDNDYPPLEMEPYFGVPRM</sequence>
<dbReference type="Proteomes" id="UP000650467">
    <property type="component" value="Unassembled WGS sequence"/>
</dbReference>
<evidence type="ECO:0000256" key="1">
    <source>
        <dbReference type="ARBA" id="ARBA00010118"/>
    </source>
</evidence>
<dbReference type="SMART" id="SM00672">
    <property type="entry name" value="CAP10"/>
    <property type="match status" value="1"/>
</dbReference>
<protein>
    <recommendedName>
        <fullName evidence="3">Glycosyl transferase CAP10 domain-containing protein</fullName>
    </recommendedName>
</protein>
<keyword evidence="5" id="KW-1185">Reference proteome</keyword>
<name>A0A835SSW8_CHLIN</name>
<feature type="domain" description="Glycosyl transferase CAP10" evidence="3">
    <location>
        <begin position="62"/>
        <end position="331"/>
    </location>
</feature>
<dbReference type="GO" id="GO:0016740">
    <property type="term" value="F:transferase activity"/>
    <property type="evidence" value="ECO:0007669"/>
    <property type="project" value="UniProtKB-KW"/>
</dbReference>
<evidence type="ECO:0000259" key="3">
    <source>
        <dbReference type="SMART" id="SM00672"/>
    </source>
</evidence>